<dbReference type="InterPro" id="IPR013750">
    <property type="entry name" value="GHMP_kinase_C_dom"/>
</dbReference>
<dbReference type="Pfam" id="PF00288">
    <property type="entry name" value="GHMP_kinases_N"/>
    <property type="match status" value="1"/>
</dbReference>
<dbReference type="EC" id="2.7.1.39" evidence="3 13"/>
<dbReference type="PANTHER" id="PTHR20861">
    <property type="entry name" value="HOMOSERINE/4-DIPHOSPHOCYTIDYL-2-C-METHYL-D-ERYTHRITOL KINASE"/>
    <property type="match status" value="1"/>
</dbReference>
<evidence type="ECO:0000313" key="19">
    <source>
        <dbReference type="Proteomes" id="UP000239237"/>
    </source>
</evidence>
<comment type="function">
    <text evidence="12 13">Catalyzes the ATP-dependent phosphorylation of L-homoserine to L-homoserine phosphate.</text>
</comment>
<gene>
    <name evidence="13 17" type="primary">thrB</name>
    <name evidence="16" type="ORF">LES8486_00738</name>
    <name evidence="17" type="ORF">LES9216_00885</name>
</gene>
<evidence type="ECO:0000256" key="11">
    <source>
        <dbReference type="ARBA" id="ARBA00049375"/>
    </source>
</evidence>
<dbReference type="InterPro" id="IPR000870">
    <property type="entry name" value="Homoserine_kinase"/>
</dbReference>
<evidence type="ECO:0000256" key="12">
    <source>
        <dbReference type="ARBA" id="ARBA00049954"/>
    </source>
</evidence>
<dbReference type="Pfam" id="PF08544">
    <property type="entry name" value="GHMP_kinases_C"/>
    <property type="match status" value="1"/>
</dbReference>
<protein>
    <recommendedName>
        <fullName evidence="4 13">Homoserine kinase</fullName>
        <shortName evidence="13">HK</shortName>
        <shortName evidence="13">HSK</shortName>
        <ecNumber evidence="3 13">2.7.1.39</ecNumber>
    </recommendedName>
</protein>
<reference evidence="17 18" key="1">
    <citation type="submission" date="2018-02" db="EMBL/GenBank/DDBJ databases">
        <authorList>
            <person name="Cohen D.B."/>
            <person name="Kent A.D."/>
        </authorList>
    </citation>
    <scope>NUCLEOTIDE SEQUENCE [LARGE SCALE GENOMIC DNA]</scope>
    <source>
        <strain evidence="17 18">CECT 9216</strain>
    </source>
</reference>
<dbReference type="NCBIfam" id="TIGR00191">
    <property type="entry name" value="thrB"/>
    <property type="match status" value="1"/>
</dbReference>
<keyword evidence="8 13" id="KW-0547">Nucleotide-binding</keyword>
<dbReference type="InterPro" id="IPR036554">
    <property type="entry name" value="GHMP_kinase_C_sf"/>
</dbReference>
<dbReference type="PANTHER" id="PTHR20861:SF1">
    <property type="entry name" value="HOMOSERINE KINASE"/>
    <property type="match status" value="1"/>
</dbReference>
<evidence type="ECO:0000313" key="18">
    <source>
        <dbReference type="Proteomes" id="UP000237923"/>
    </source>
</evidence>
<keyword evidence="19" id="KW-1185">Reference proteome</keyword>
<keyword evidence="6 13" id="KW-0808">Transferase</keyword>
<evidence type="ECO:0000256" key="7">
    <source>
        <dbReference type="ARBA" id="ARBA00022697"/>
    </source>
</evidence>
<dbReference type="KEGG" id="lsu:A6B45_03805"/>
<dbReference type="InterPro" id="IPR014721">
    <property type="entry name" value="Ribsml_uS5_D2-typ_fold_subgr"/>
</dbReference>
<evidence type="ECO:0000256" key="9">
    <source>
        <dbReference type="ARBA" id="ARBA00022777"/>
    </source>
</evidence>
<dbReference type="GO" id="GO:0005524">
    <property type="term" value="F:ATP binding"/>
    <property type="evidence" value="ECO:0007669"/>
    <property type="project" value="UniProtKB-UniRule"/>
</dbReference>
<accession>A0A2N9K8X5</accession>
<comment type="similarity">
    <text evidence="2 13">Belongs to the GHMP kinase family. Homoserine kinase subfamily.</text>
</comment>
<name>A0A2N9K8X5_9LACO</name>
<dbReference type="GeneID" id="99673904"/>
<dbReference type="EMBL" id="OKQU01000001">
    <property type="protein sequence ID" value="SPE07032.1"/>
    <property type="molecule type" value="Genomic_DNA"/>
</dbReference>
<dbReference type="Gene3D" id="3.30.70.890">
    <property type="entry name" value="GHMP kinase, C-terminal domain"/>
    <property type="match status" value="1"/>
</dbReference>
<dbReference type="AlphaFoldDB" id="A0A2N9K8X5"/>
<dbReference type="RefSeq" id="WP_072613425.1">
    <property type="nucleotide sequence ID" value="NZ_AP017935.1"/>
</dbReference>
<dbReference type="GO" id="GO:0005737">
    <property type="term" value="C:cytoplasm"/>
    <property type="evidence" value="ECO:0007669"/>
    <property type="project" value="UniProtKB-SubCell"/>
</dbReference>
<evidence type="ECO:0000256" key="2">
    <source>
        <dbReference type="ARBA" id="ARBA00007370"/>
    </source>
</evidence>
<evidence type="ECO:0000256" key="8">
    <source>
        <dbReference type="ARBA" id="ARBA00022741"/>
    </source>
</evidence>
<evidence type="ECO:0000259" key="14">
    <source>
        <dbReference type="Pfam" id="PF00288"/>
    </source>
</evidence>
<evidence type="ECO:0000259" key="15">
    <source>
        <dbReference type="Pfam" id="PF08544"/>
    </source>
</evidence>
<keyword evidence="9 13" id="KW-0418">Kinase</keyword>
<reference evidence="16 19" key="2">
    <citation type="submission" date="2018-02" db="EMBL/GenBank/DDBJ databases">
        <authorList>
            <person name="Rodrigo-Torres L."/>
            <person name="Arahal R. D."/>
            <person name="Lucena T."/>
        </authorList>
    </citation>
    <scope>NUCLEOTIDE SEQUENCE [LARGE SCALE GENOMIC DNA]</scope>
    <source>
        <strain evidence="16 19">CECT 8486</strain>
    </source>
</reference>
<evidence type="ECO:0000256" key="6">
    <source>
        <dbReference type="ARBA" id="ARBA00022679"/>
    </source>
</evidence>
<proteinExistence type="inferred from homology"/>
<dbReference type="UniPathway" id="UPA00050">
    <property type="reaction ID" value="UER00064"/>
</dbReference>
<feature type="domain" description="GHMP kinase C-terminal" evidence="15">
    <location>
        <begin position="196"/>
        <end position="269"/>
    </location>
</feature>
<dbReference type="InterPro" id="IPR020568">
    <property type="entry name" value="Ribosomal_Su5_D2-typ_SF"/>
</dbReference>
<evidence type="ECO:0000256" key="4">
    <source>
        <dbReference type="ARBA" id="ARBA00017858"/>
    </source>
</evidence>
<keyword evidence="10 13" id="KW-0067">ATP-binding</keyword>
<evidence type="ECO:0000256" key="10">
    <source>
        <dbReference type="ARBA" id="ARBA00022840"/>
    </source>
</evidence>
<evidence type="ECO:0000313" key="16">
    <source>
        <dbReference type="EMBL" id="SPD91753.1"/>
    </source>
</evidence>
<dbReference type="GO" id="GO:0009088">
    <property type="term" value="P:threonine biosynthetic process"/>
    <property type="evidence" value="ECO:0007669"/>
    <property type="project" value="UniProtKB-UniRule"/>
</dbReference>
<dbReference type="PIRSF" id="PIRSF000676">
    <property type="entry name" value="Homoser_kin"/>
    <property type="match status" value="1"/>
</dbReference>
<keyword evidence="5 13" id="KW-0028">Amino-acid biosynthesis</keyword>
<evidence type="ECO:0000256" key="5">
    <source>
        <dbReference type="ARBA" id="ARBA00022605"/>
    </source>
</evidence>
<evidence type="ECO:0000256" key="1">
    <source>
        <dbReference type="ARBA" id="ARBA00005015"/>
    </source>
</evidence>
<dbReference type="PROSITE" id="PS00627">
    <property type="entry name" value="GHMP_KINASES_ATP"/>
    <property type="match status" value="1"/>
</dbReference>
<feature type="domain" description="GHMP kinase N-terminal" evidence="14">
    <location>
        <begin position="55"/>
        <end position="133"/>
    </location>
</feature>
<dbReference type="SUPFAM" id="SSF55060">
    <property type="entry name" value="GHMP Kinase, C-terminal domain"/>
    <property type="match status" value="1"/>
</dbReference>
<comment type="catalytic activity">
    <reaction evidence="11 13">
        <text>L-homoserine + ATP = O-phospho-L-homoserine + ADP + H(+)</text>
        <dbReference type="Rhea" id="RHEA:13985"/>
        <dbReference type="ChEBI" id="CHEBI:15378"/>
        <dbReference type="ChEBI" id="CHEBI:30616"/>
        <dbReference type="ChEBI" id="CHEBI:57476"/>
        <dbReference type="ChEBI" id="CHEBI:57590"/>
        <dbReference type="ChEBI" id="CHEBI:456216"/>
        <dbReference type="EC" id="2.7.1.39"/>
    </reaction>
</comment>
<dbReference type="PRINTS" id="PR00958">
    <property type="entry name" value="HOMSERKINASE"/>
</dbReference>
<dbReference type="EMBL" id="OKQR01000001">
    <property type="protein sequence ID" value="SPD91753.1"/>
    <property type="molecule type" value="Genomic_DNA"/>
</dbReference>
<dbReference type="InterPro" id="IPR006203">
    <property type="entry name" value="GHMP_knse_ATP-bd_CS"/>
</dbReference>
<dbReference type="HAMAP" id="MF_00384">
    <property type="entry name" value="Homoser_kinase"/>
    <property type="match status" value="1"/>
</dbReference>
<dbReference type="Gene3D" id="3.30.230.10">
    <property type="match status" value="1"/>
</dbReference>
<dbReference type="Proteomes" id="UP000239237">
    <property type="component" value="Unassembled WGS sequence"/>
</dbReference>
<dbReference type="InterPro" id="IPR006204">
    <property type="entry name" value="GHMP_kinase_N_dom"/>
</dbReference>
<comment type="pathway">
    <text evidence="1 13">Amino-acid biosynthesis; L-threonine biosynthesis; L-threonine from L-aspartate: step 4/5.</text>
</comment>
<organism evidence="17 18">
    <name type="scientific">Leuconostoc suionicum</name>
    <dbReference type="NCBI Taxonomy" id="1511761"/>
    <lineage>
        <taxon>Bacteria</taxon>
        <taxon>Bacillati</taxon>
        <taxon>Bacillota</taxon>
        <taxon>Bacilli</taxon>
        <taxon>Lactobacillales</taxon>
        <taxon>Lactobacillaceae</taxon>
        <taxon>Leuconostoc</taxon>
    </lineage>
</organism>
<dbReference type="Proteomes" id="UP000237923">
    <property type="component" value="Unassembled WGS sequence"/>
</dbReference>
<evidence type="ECO:0000313" key="17">
    <source>
        <dbReference type="EMBL" id="SPE07032.1"/>
    </source>
</evidence>
<evidence type="ECO:0000256" key="3">
    <source>
        <dbReference type="ARBA" id="ARBA00012078"/>
    </source>
</evidence>
<evidence type="ECO:0000256" key="13">
    <source>
        <dbReference type="HAMAP-Rule" id="MF_00384"/>
    </source>
</evidence>
<dbReference type="SUPFAM" id="SSF54211">
    <property type="entry name" value="Ribosomal protein S5 domain 2-like"/>
    <property type="match status" value="1"/>
</dbReference>
<comment type="subcellular location">
    <subcellularLocation>
        <location evidence="13">Cytoplasm</location>
    </subcellularLocation>
</comment>
<keyword evidence="13" id="KW-0963">Cytoplasm</keyword>
<feature type="binding site" evidence="13">
    <location>
        <begin position="80"/>
        <end position="90"/>
    </location>
    <ligand>
        <name>ATP</name>
        <dbReference type="ChEBI" id="CHEBI:30616"/>
    </ligand>
</feature>
<sequence>MIKITVPATSANIGPGFDSLGVALKLYLTLEVYEETSEWQVIHDYGANMPSDVNNFIVKTALLLDPNLTPHRIVVKSDIPLARGLGSSSSALLAGLAMANVLADLRLSNDALLKQATALEGHPDNVAPALLGGSVAAFYDGNQVYHAPLSLPKDINFITFIPNYELLTTEARNALPAKMTFKDSVAASAISNTLTAALNAGDFNTARVLIEKDQFHEQARAHLAPHLKIIRDTAHQLEIVGTYLSGAGPTVITLVSKDNATKLLKALTNMALPGKLLLLEPDYTGLQITKNN</sequence>
<keyword evidence="7 13" id="KW-0791">Threonine biosynthesis</keyword>
<dbReference type="GO" id="GO:0004413">
    <property type="term" value="F:homoserine kinase activity"/>
    <property type="evidence" value="ECO:0007669"/>
    <property type="project" value="UniProtKB-UniRule"/>
</dbReference>